<keyword evidence="3" id="KW-1185">Reference proteome</keyword>
<dbReference type="KEGG" id="ahg:AHOG_27990"/>
<feature type="region of interest" description="Disordered" evidence="1">
    <location>
        <begin position="1"/>
        <end position="218"/>
    </location>
</feature>
<evidence type="ECO:0000313" key="3">
    <source>
        <dbReference type="Proteomes" id="UP000204221"/>
    </source>
</evidence>
<gene>
    <name evidence="2" type="ORF">AHOG_27990</name>
</gene>
<dbReference type="Proteomes" id="UP000204221">
    <property type="component" value="Chromosome"/>
</dbReference>
<sequence>MLGESARSGGVRRGPGPAARVEVGVEAPSPATRLRRPPTLPGEPAAGSDPGCPDARMPGCPDARMPGCPDARMPGCPDARMPGCRGGGPTDRARRSLRRPNSPGHGSLSVGRSDRCTGLHPTDSGTVTAARLVRESVAPVRSVSDRSAPARCRGRAGGRETRGRGDVNASEATFETRVGRGRSHGRRGPVGIRHRESSTKATGALPTAGPRAGRMPRAVSPRLRLHPSRHALTAPRRRAMWRARCDSGRVDSPTSGSSVEVASSSPPTDGPLAAGRSSASITVSVGALGESSGRLPSGGRGWRGLAWARCSR</sequence>
<proteinExistence type="predicted"/>
<accession>A0A221WBM1</accession>
<dbReference type="AlphaFoldDB" id="A0A221WBM1"/>
<reference evidence="2 3" key="1">
    <citation type="submission" date="2017-07" db="EMBL/GenBank/DDBJ databases">
        <title>Complete genome sequence of Actinoalloteichus hoggarensis DSM 45943, type strain of Actinoalloteichus hoggarensis.</title>
        <authorList>
            <person name="Ruckert C."/>
            <person name="Nouioui I."/>
            <person name="Willmese J."/>
            <person name="van Wezel G."/>
            <person name="Klenk H.-P."/>
            <person name="Kalinowski J."/>
            <person name="Zotchev S.B."/>
        </authorList>
    </citation>
    <scope>NUCLEOTIDE SEQUENCE [LARGE SCALE GENOMIC DNA]</scope>
    <source>
        <strain evidence="2 3">DSM 45943</strain>
    </source>
</reference>
<feature type="compositionally biased region" description="Low complexity" evidence="1">
    <location>
        <begin position="1"/>
        <end position="32"/>
    </location>
</feature>
<name>A0A221WBM1_9PSEU</name>
<feature type="region of interest" description="Disordered" evidence="1">
    <location>
        <begin position="247"/>
        <end position="278"/>
    </location>
</feature>
<evidence type="ECO:0000256" key="1">
    <source>
        <dbReference type="SAM" id="MobiDB-lite"/>
    </source>
</evidence>
<evidence type="ECO:0000313" key="2">
    <source>
        <dbReference type="EMBL" id="ASO23195.1"/>
    </source>
</evidence>
<dbReference type="EMBL" id="CP022521">
    <property type="protein sequence ID" value="ASO23195.1"/>
    <property type="molecule type" value="Genomic_DNA"/>
</dbReference>
<organism evidence="2 3">
    <name type="scientific">Actinoalloteichus hoggarensis</name>
    <dbReference type="NCBI Taxonomy" id="1470176"/>
    <lineage>
        <taxon>Bacteria</taxon>
        <taxon>Bacillati</taxon>
        <taxon>Actinomycetota</taxon>
        <taxon>Actinomycetes</taxon>
        <taxon>Pseudonocardiales</taxon>
        <taxon>Pseudonocardiaceae</taxon>
        <taxon>Actinoalloteichus</taxon>
    </lineage>
</organism>
<protein>
    <submittedName>
        <fullName evidence="2">Uncharacterized protein</fullName>
    </submittedName>
</protein>
<feature type="compositionally biased region" description="Low complexity" evidence="1">
    <location>
        <begin position="252"/>
        <end position="267"/>
    </location>
</feature>